<proteinExistence type="predicted"/>
<dbReference type="AlphaFoldDB" id="A0A5M8FJS8"/>
<comment type="caution">
    <text evidence="1">The sequence shown here is derived from an EMBL/GenBank/DDBJ whole genome shotgun (WGS) entry which is preliminary data.</text>
</comment>
<name>A0A5M8FJS8_9GAMM</name>
<sequence>MPTRVLRLPQVLERTGYSRSGLYARISAGLFPHPIALGARASAWPEHEVEAVLAAQIRSVDEEELRTVVSTLEGERANFGLTGTHASAA</sequence>
<evidence type="ECO:0000313" key="1">
    <source>
        <dbReference type="EMBL" id="KAA6184240.1"/>
    </source>
</evidence>
<dbReference type="EMBL" id="VWXX01000022">
    <property type="protein sequence ID" value="KAA6184240.1"/>
    <property type="molecule type" value="Genomic_DNA"/>
</dbReference>
<dbReference type="OrthoDB" id="8455288at2"/>
<dbReference type="Gene3D" id="1.10.238.160">
    <property type="match status" value="1"/>
</dbReference>
<dbReference type="InterPro" id="IPR010260">
    <property type="entry name" value="AlpA"/>
</dbReference>
<keyword evidence="2" id="KW-1185">Reference proteome</keyword>
<dbReference type="RefSeq" id="WP_150093858.1">
    <property type="nucleotide sequence ID" value="NZ_VWXX01000022.1"/>
</dbReference>
<reference evidence="1 2" key="1">
    <citation type="submission" date="2019-09" db="EMBL/GenBank/DDBJ databases">
        <title>Whole-genome sequence of the purple sulfur bacterium Thiohalocapsa marina DSM 19078.</title>
        <authorList>
            <person name="Kyndt J.A."/>
            <person name="Meyer T.E."/>
        </authorList>
    </citation>
    <scope>NUCLEOTIDE SEQUENCE [LARGE SCALE GENOMIC DNA]</scope>
    <source>
        <strain evidence="1 2">DSM 19078</strain>
    </source>
</reference>
<accession>A0A5M8FJS8</accession>
<gene>
    <name evidence="1" type="ORF">F2Q65_13070</name>
</gene>
<dbReference type="Pfam" id="PF05930">
    <property type="entry name" value="Phage_AlpA"/>
    <property type="match status" value="1"/>
</dbReference>
<dbReference type="Proteomes" id="UP000322981">
    <property type="component" value="Unassembled WGS sequence"/>
</dbReference>
<evidence type="ECO:0000313" key="2">
    <source>
        <dbReference type="Proteomes" id="UP000322981"/>
    </source>
</evidence>
<organism evidence="1 2">
    <name type="scientific">Thiohalocapsa marina</name>
    <dbReference type="NCBI Taxonomy" id="424902"/>
    <lineage>
        <taxon>Bacteria</taxon>
        <taxon>Pseudomonadati</taxon>
        <taxon>Pseudomonadota</taxon>
        <taxon>Gammaproteobacteria</taxon>
        <taxon>Chromatiales</taxon>
        <taxon>Chromatiaceae</taxon>
        <taxon>Thiohalocapsa</taxon>
    </lineage>
</organism>
<protein>
    <submittedName>
        <fullName evidence="1">AlpA family transcriptional regulator</fullName>
    </submittedName>
</protein>